<gene>
    <name evidence="1" type="ORF">LCGC14_2427600</name>
</gene>
<dbReference type="EMBL" id="LAZR01037056">
    <property type="protein sequence ID" value="KKL23216.1"/>
    <property type="molecule type" value="Genomic_DNA"/>
</dbReference>
<dbReference type="AlphaFoldDB" id="A0A0F9DZY4"/>
<organism evidence="1">
    <name type="scientific">marine sediment metagenome</name>
    <dbReference type="NCBI Taxonomy" id="412755"/>
    <lineage>
        <taxon>unclassified sequences</taxon>
        <taxon>metagenomes</taxon>
        <taxon>ecological metagenomes</taxon>
    </lineage>
</organism>
<accession>A0A0F9DZY4</accession>
<feature type="non-terminal residue" evidence="1">
    <location>
        <position position="23"/>
    </location>
</feature>
<comment type="caution">
    <text evidence="1">The sequence shown here is derived from an EMBL/GenBank/DDBJ whole genome shotgun (WGS) entry which is preliminary data.</text>
</comment>
<reference evidence="1" key="1">
    <citation type="journal article" date="2015" name="Nature">
        <title>Complex archaea that bridge the gap between prokaryotes and eukaryotes.</title>
        <authorList>
            <person name="Spang A."/>
            <person name="Saw J.H."/>
            <person name="Jorgensen S.L."/>
            <person name="Zaremba-Niedzwiedzka K."/>
            <person name="Martijn J."/>
            <person name="Lind A.E."/>
            <person name="van Eijk R."/>
            <person name="Schleper C."/>
            <person name="Guy L."/>
            <person name="Ettema T.J."/>
        </authorList>
    </citation>
    <scope>NUCLEOTIDE SEQUENCE</scope>
</reference>
<name>A0A0F9DZY4_9ZZZZ</name>
<proteinExistence type="predicted"/>
<sequence>MLGSDPPVESLWVERSAAVMAIR</sequence>
<protein>
    <submittedName>
        <fullName evidence="1">Uncharacterized protein</fullName>
    </submittedName>
</protein>
<evidence type="ECO:0000313" key="1">
    <source>
        <dbReference type="EMBL" id="KKL23216.1"/>
    </source>
</evidence>